<dbReference type="AlphaFoldDB" id="A0A381WFG2"/>
<gene>
    <name evidence="2" type="ORF">METZ01_LOCUS104068</name>
</gene>
<evidence type="ECO:0000259" key="1">
    <source>
        <dbReference type="Pfam" id="PF08241"/>
    </source>
</evidence>
<dbReference type="InterPro" id="IPR029063">
    <property type="entry name" value="SAM-dependent_MTases_sf"/>
</dbReference>
<evidence type="ECO:0000313" key="2">
    <source>
        <dbReference type="EMBL" id="SVA51214.1"/>
    </source>
</evidence>
<proteinExistence type="predicted"/>
<feature type="domain" description="Methyltransferase type 11" evidence="1">
    <location>
        <begin position="7"/>
        <end position="72"/>
    </location>
</feature>
<accession>A0A381WFG2</accession>
<dbReference type="EMBL" id="UINC01011632">
    <property type="protein sequence ID" value="SVA51214.1"/>
    <property type="molecule type" value="Genomic_DNA"/>
</dbReference>
<dbReference type="SUPFAM" id="SSF53335">
    <property type="entry name" value="S-adenosyl-L-methionine-dependent methyltransferases"/>
    <property type="match status" value="1"/>
</dbReference>
<organism evidence="2">
    <name type="scientific">marine metagenome</name>
    <dbReference type="NCBI Taxonomy" id="408172"/>
    <lineage>
        <taxon>unclassified sequences</taxon>
        <taxon>metagenomes</taxon>
        <taxon>ecological metagenomes</taxon>
    </lineage>
</organism>
<reference evidence="2" key="1">
    <citation type="submission" date="2018-05" db="EMBL/GenBank/DDBJ databases">
        <authorList>
            <person name="Lanie J.A."/>
            <person name="Ng W.-L."/>
            <person name="Kazmierczak K.M."/>
            <person name="Andrzejewski T.M."/>
            <person name="Davidsen T.M."/>
            <person name="Wayne K.J."/>
            <person name="Tettelin H."/>
            <person name="Glass J.I."/>
            <person name="Rusch D."/>
            <person name="Podicherti R."/>
            <person name="Tsui H.-C.T."/>
            <person name="Winkler M.E."/>
        </authorList>
    </citation>
    <scope>NUCLEOTIDE SEQUENCE</scope>
</reference>
<dbReference type="InterPro" id="IPR013216">
    <property type="entry name" value="Methyltransf_11"/>
</dbReference>
<protein>
    <recommendedName>
        <fullName evidence="1">Methyltransferase type 11 domain-containing protein</fullName>
    </recommendedName>
</protein>
<name>A0A381WFG2_9ZZZZ</name>
<feature type="non-terminal residue" evidence="2">
    <location>
        <position position="1"/>
    </location>
</feature>
<dbReference type="Pfam" id="PF08241">
    <property type="entry name" value="Methyltransf_11"/>
    <property type="match status" value="1"/>
</dbReference>
<dbReference type="Gene3D" id="3.40.50.150">
    <property type="entry name" value="Vaccinia Virus protein VP39"/>
    <property type="match status" value="1"/>
</dbReference>
<sequence length="182" mass="21307">INYLQLQTAKNHLKQGISNFSIYEINSTSTMLPFPKNSADRIIALESAQHFKPFKDFISESNRILKKDGIFTFAIPVTRKKSNIKNLGMLSFTWPSEHYDKDFIIRVTSKKFDVIEKMEIGSHVFEPLTDYYVKNRTKLQDTILKQYPSYVENILFKSLLKMKKASQEKLIDYLLIKCIKIK</sequence>
<dbReference type="GO" id="GO:0008757">
    <property type="term" value="F:S-adenosylmethionine-dependent methyltransferase activity"/>
    <property type="evidence" value="ECO:0007669"/>
    <property type="project" value="InterPro"/>
</dbReference>